<evidence type="ECO:0000313" key="2">
    <source>
        <dbReference type="EMBL" id="PKZ66503.1"/>
    </source>
</evidence>
<organism evidence="2 3">
    <name type="scientific">Gordonia terrae</name>
    <dbReference type="NCBI Taxonomy" id="2055"/>
    <lineage>
        <taxon>Bacteria</taxon>
        <taxon>Bacillati</taxon>
        <taxon>Actinomycetota</taxon>
        <taxon>Actinomycetes</taxon>
        <taxon>Mycobacteriales</taxon>
        <taxon>Gordoniaceae</taxon>
        <taxon>Gordonia</taxon>
    </lineage>
</organism>
<dbReference type="InterPro" id="IPR023393">
    <property type="entry name" value="START-like_dom_sf"/>
</dbReference>
<dbReference type="STRING" id="2055.BCM27_15590"/>
<dbReference type="AlphaFoldDB" id="A0A2I1RBI6"/>
<dbReference type="Proteomes" id="UP000234662">
    <property type="component" value="Unassembled WGS sequence"/>
</dbReference>
<evidence type="ECO:0000313" key="3">
    <source>
        <dbReference type="Proteomes" id="UP000234662"/>
    </source>
</evidence>
<name>A0A2I1RBI6_9ACTN</name>
<sequence length="151" mass="16363">MKLVGVTSIQVADEVFVAAAPPSAAAVIGDPANWRKWWPDLRLAVTEDRGEQGVRWRVEGPVSGTMEIWNEAVLDGFVLHYFLHAEPTAPLPEDPRARADVLAEANKQRRVTGKEVSFEVKRLLEDGRVVGGPAADHDRAPGPHTTATGAP</sequence>
<feature type="region of interest" description="Disordered" evidence="1">
    <location>
        <begin position="129"/>
        <end position="151"/>
    </location>
</feature>
<gene>
    <name evidence="2" type="ORF">CYJ73_06305</name>
</gene>
<dbReference type="EMBL" id="PKJC01000003">
    <property type="protein sequence ID" value="PKZ66503.1"/>
    <property type="molecule type" value="Genomic_DNA"/>
</dbReference>
<comment type="caution">
    <text evidence="2">The sequence shown here is derived from an EMBL/GenBank/DDBJ whole genome shotgun (WGS) entry which is preliminary data.</text>
</comment>
<dbReference type="Gene3D" id="3.30.530.20">
    <property type="match status" value="1"/>
</dbReference>
<reference evidence="2 3" key="1">
    <citation type="submission" date="2017-12" db="EMBL/GenBank/DDBJ databases">
        <title>Phylogenetic diversity of female urinary microbiome.</title>
        <authorList>
            <person name="Thomas-White K."/>
            <person name="Wolfe A.J."/>
        </authorList>
    </citation>
    <scope>NUCLEOTIDE SEQUENCE [LARGE SCALE GENOMIC DNA]</scope>
    <source>
        <strain evidence="2 3">UMB0777</strain>
    </source>
</reference>
<dbReference type="RefSeq" id="WP_101819443.1">
    <property type="nucleotide sequence ID" value="NZ_PKJC01000003.1"/>
</dbReference>
<proteinExistence type="predicted"/>
<protein>
    <recommendedName>
        <fullName evidence="4">Polyketide cyclase / dehydrase and lipid transport</fullName>
    </recommendedName>
</protein>
<accession>A0A2I1RBI6</accession>
<dbReference type="SUPFAM" id="SSF55961">
    <property type="entry name" value="Bet v1-like"/>
    <property type="match status" value="1"/>
</dbReference>
<evidence type="ECO:0000256" key="1">
    <source>
        <dbReference type="SAM" id="MobiDB-lite"/>
    </source>
</evidence>
<evidence type="ECO:0008006" key="4">
    <source>
        <dbReference type="Google" id="ProtNLM"/>
    </source>
</evidence>